<name>A0A4Z2FQR5_9TELE</name>
<gene>
    <name evidence="2" type="ORF">EYF80_046205</name>
</gene>
<evidence type="ECO:0000313" key="3">
    <source>
        <dbReference type="Proteomes" id="UP000314294"/>
    </source>
</evidence>
<evidence type="ECO:0000313" key="2">
    <source>
        <dbReference type="EMBL" id="TNN43587.1"/>
    </source>
</evidence>
<dbReference type="Proteomes" id="UP000314294">
    <property type="component" value="Unassembled WGS sequence"/>
</dbReference>
<evidence type="ECO:0000256" key="1">
    <source>
        <dbReference type="SAM" id="MobiDB-lite"/>
    </source>
</evidence>
<reference evidence="2 3" key="1">
    <citation type="submission" date="2019-03" db="EMBL/GenBank/DDBJ databases">
        <title>First draft genome of Liparis tanakae, snailfish: a comprehensive survey of snailfish specific genes.</title>
        <authorList>
            <person name="Kim W."/>
            <person name="Song I."/>
            <person name="Jeong J.-H."/>
            <person name="Kim D."/>
            <person name="Kim S."/>
            <person name="Ryu S."/>
            <person name="Song J.Y."/>
            <person name="Lee S.K."/>
        </authorList>
    </citation>
    <scope>NUCLEOTIDE SEQUENCE [LARGE SCALE GENOMIC DNA]</scope>
    <source>
        <tissue evidence="2">Muscle</tissue>
    </source>
</reference>
<sequence length="142" mass="14280">MKISCVSSCLPPSVSVVGEAGRLVMTVGMSFTSKRAQRAGNKSSRILLSRSLCASLLPSTGWCSGEEADDDGSSSISPILSAELSSSSLRSSDSRPSSSSSSFSSSSSSPSPSGRLGLAERRSGSSGFVSTSSSSPLPSSAS</sequence>
<feature type="compositionally biased region" description="Low complexity" evidence="1">
    <location>
        <begin position="85"/>
        <end position="113"/>
    </location>
</feature>
<keyword evidence="3" id="KW-1185">Reference proteome</keyword>
<organism evidence="2 3">
    <name type="scientific">Liparis tanakae</name>
    <name type="common">Tanaka's snailfish</name>
    <dbReference type="NCBI Taxonomy" id="230148"/>
    <lineage>
        <taxon>Eukaryota</taxon>
        <taxon>Metazoa</taxon>
        <taxon>Chordata</taxon>
        <taxon>Craniata</taxon>
        <taxon>Vertebrata</taxon>
        <taxon>Euteleostomi</taxon>
        <taxon>Actinopterygii</taxon>
        <taxon>Neopterygii</taxon>
        <taxon>Teleostei</taxon>
        <taxon>Neoteleostei</taxon>
        <taxon>Acanthomorphata</taxon>
        <taxon>Eupercaria</taxon>
        <taxon>Perciformes</taxon>
        <taxon>Cottioidei</taxon>
        <taxon>Cottales</taxon>
        <taxon>Liparidae</taxon>
        <taxon>Liparis</taxon>
    </lineage>
</organism>
<dbReference type="AlphaFoldDB" id="A0A4Z2FQR5"/>
<feature type="compositionally biased region" description="Low complexity" evidence="1">
    <location>
        <begin position="124"/>
        <end position="142"/>
    </location>
</feature>
<accession>A0A4Z2FQR5</accession>
<feature type="region of interest" description="Disordered" evidence="1">
    <location>
        <begin position="85"/>
        <end position="142"/>
    </location>
</feature>
<comment type="caution">
    <text evidence="2">The sequence shown here is derived from an EMBL/GenBank/DDBJ whole genome shotgun (WGS) entry which is preliminary data.</text>
</comment>
<protein>
    <submittedName>
        <fullName evidence="2">Uncharacterized protein</fullName>
    </submittedName>
</protein>
<dbReference type="EMBL" id="SRLO01000957">
    <property type="protein sequence ID" value="TNN43587.1"/>
    <property type="molecule type" value="Genomic_DNA"/>
</dbReference>
<proteinExistence type="predicted"/>